<dbReference type="AlphaFoldDB" id="A0AAD1Y611"/>
<accession>A0AAD1Y611</accession>
<evidence type="ECO:0000256" key="1">
    <source>
        <dbReference type="SAM" id="MobiDB-lite"/>
    </source>
</evidence>
<keyword evidence="3" id="KW-1185">Reference proteome</keyword>
<evidence type="ECO:0000313" key="3">
    <source>
        <dbReference type="Proteomes" id="UP001295684"/>
    </source>
</evidence>
<proteinExistence type="predicted"/>
<dbReference type="EMBL" id="CAMPGE010027834">
    <property type="protein sequence ID" value="CAI2385425.1"/>
    <property type="molecule type" value="Genomic_DNA"/>
</dbReference>
<feature type="compositionally biased region" description="Basic and acidic residues" evidence="1">
    <location>
        <begin position="265"/>
        <end position="282"/>
    </location>
</feature>
<feature type="region of interest" description="Disordered" evidence="1">
    <location>
        <begin position="409"/>
        <end position="433"/>
    </location>
</feature>
<feature type="region of interest" description="Disordered" evidence="1">
    <location>
        <begin position="261"/>
        <end position="282"/>
    </location>
</feature>
<dbReference type="Proteomes" id="UP001295684">
    <property type="component" value="Unassembled WGS sequence"/>
</dbReference>
<name>A0AAD1Y611_EUPCR</name>
<sequence>MTEYPQEVSQQKVFSLINETIQHVLDSGVQDHILIKEVDSKKSAFTIDKILNIFSDLGQLGHFKDDPSKRLEIKEDFEDPEEPPCCAKDSLCCGSITTKKVLNLQPGIDKKQGKMDRSFGKTSKSSSFSHKTGIKRRLSTIKKSKTDKINDSMDLQQEEVFVPKQIDDLPKQVYNDSIDETTLENLRVYVEKRKRDQQRLQAINNRNKKKRTKLQLGLKTPNFSKIQESHCLDEDTFVKVKNLNGNKLPKLTQESYANVAIENSPTEKEEVSSSSETEKSYDFFEAERPQFAEEEPEKQETKEIYQIDKEYTRKQDISDCFLGLRKYIECNYGVTYQEQKSKLDLEEEINGKKSDISQEDAPGFSMGGKPYREKFNNTRLTKQEYNQRYNDYSSSDYNLAFPGNSEIKKQKYTINKKDSPSRKRPNLSRKGVLSPYNPLKKGFFRRKLTYSESKSGNADIRSMMDLSIGSKNVQLPKVIHNAERATEILDLKVRRSTRTNLGQNNKSTDGLISAQKESIQNLVNEAKKGLIPPAFMRTKGEYNSSVHDKFHDSIRNDENWGKAPNSFKDKKMIANTRSYDNYRKIRNLSESFNKNDIKGNYMTRPGLNSSSISISGRLKDPYGESKKIDSKRLSTLSLNDRSLNLSISKKNSSRAKLRVSKNISRKGDISHQRFTSKRKEILRNPYKNVNEAS</sequence>
<gene>
    <name evidence="2" type="ORF">ECRASSUSDP1_LOCUS26989</name>
</gene>
<evidence type="ECO:0000313" key="2">
    <source>
        <dbReference type="EMBL" id="CAI2385425.1"/>
    </source>
</evidence>
<comment type="caution">
    <text evidence="2">The sequence shown here is derived from an EMBL/GenBank/DDBJ whole genome shotgun (WGS) entry which is preliminary data.</text>
</comment>
<protein>
    <submittedName>
        <fullName evidence="2">Uncharacterized protein</fullName>
    </submittedName>
</protein>
<organism evidence="2 3">
    <name type="scientific">Euplotes crassus</name>
    <dbReference type="NCBI Taxonomy" id="5936"/>
    <lineage>
        <taxon>Eukaryota</taxon>
        <taxon>Sar</taxon>
        <taxon>Alveolata</taxon>
        <taxon>Ciliophora</taxon>
        <taxon>Intramacronucleata</taxon>
        <taxon>Spirotrichea</taxon>
        <taxon>Hypotrichia</taxon>
        <taxon>Euplotida</taxon>
        <taxon>Euplotidae</taxon>
        <taxon>Moneuplotes</taxon>
    </lineage>
</organism>
<reference evidence="2" key="1">
    <citation type="submission" date="2023-07" db="EMBL/GenBank/DDBJ databases">
        <authorList>
            <consortium name="AG Swart"/>
            <person name="Singh M."/>
            <person name="Singh A."/>
            <person name="Seah K."/>
            <person name="Emmerich C."/>
        </authorList>
    </citation>
    <scope>NUCLEOTIDE SEQUENCE</scope>
    <source>
        <strain evidence="2">DP1</strain>
    </source>
</reference>